<feature type="domain" description="Telomerase activating protein Est1-like N-terminal" evidence="2">
    <location>
        <begin position="62"/>
        <end position="203"/>
    </location>
</feature>
<evidence type="ECO:0000259" key="2">
    <source>
        <dbReference type="Pfam" id="PF10374"/>
    </source>
</evidence>
<keyword evidence="4" id="KW-1185">Reference proteome</keyword>
<dbReference type="AlphaFoldDB" id="M5G0E3"/>
<reference evidence="3 4" key="1">
    <citation type="journal article" date="2012" name="Science">
        <title>The Paleozoic origin of enzymatic lignin decomposition reconstructed from 31 fungal genomes.</title>
        <authorList>
            <person name="Floudas D."/>
            <person name="Binder M."/>
            <person name="Riley R."/>
            <person name="Barry K."/>
            <person name="Blanchette R.A."/>
            <person name="Henrissat B."/>
            <person name="Martinez A.T."/>
            <person name="Otillar R."/>
            <person name="Spatafora J.W."/>
            <person name="Yadav J.S."/>
            <person name="Aerts A."/>
            <person name="Benoit I."/>
            <person name="Boyd A."/>
            <person name="Carlson A."/>
            <person name="Copeland A."/>
            <person name="Coutinho P.M."/>
            <person name="de Vries R.P."/>
            <person name="Ferreira P."/>
            <person name="Findley K."/>
            <person name="Foster B."/>
            <person name="Gaskell J."/>
            <person name="Glotzer D."/>
            <person name="Gorecki P."/>
            <person name="Heitman J."/>
            <person name="Hesse C."/>
            <person name="Hori C."/>
            <person name="Igarashi K."/>
            <person name="Jurgens J.A."/>
            <person name="Kallen N."/>
            <person name="Kersten P."/>
            <person name="Kohler A."/>
            <person name="Kuees U."/>
            <person name="Kumar T.K.A."/>
            <person name="Kuo A."/>
            <person name="LaButti K."/>
            <person name="Larrondo L.F."/>
            <person name="Lindquist E."/>
            <person name="Ling A."/>
            <person name="Lombard V."/>
            <person name="Lucas S."/>
            <person name="Lundell T."/>
            <person name="Martin R."/>
            <person name="McLaughlin D.J."/>
            <person name="Morgenstern I."/>
            <person name="Morin E."/>
            <person name="Murat C."/>
            <person name="Nagy L.G."/>
            <person name="Nolan M."/>
            <person name="Ohm R.A."/>
            <person name="Patyshakuliyeva A."/>
            <person name="Rokas A."/>
            <person name="Ruiz-Duenas F.J."/>
            <person name="Sabat G."/>
            <person name="Salamov A."/>
            <person name="Samejima M."/>
            <person name="Schmutz J."/>
            <person name="Slot J.C."/>
            <person name="St John F."/>
            <person name="Stenlid J."/>
            <person name="Sun H."/>
            <person name="Sun S."/>
            <person name="Syed K."/>
            <person name="Tsang A."/>
            <person name="Wiebenga A."/>
            <person name="Young D."/>
            <person name="Pisabarro A."/>
            <person name="Eastwood D.C."/>
            <person name="Martin F."/>
            <person name="Cullen D."/>
            <person name="Grigoriev I.V."/>
            <person name="Hibbett D.S."/>
        </authorList>
    </citation>
    <scope>NUCLEOTIDE SEQUENCE [LARGE SCALE GENOMIC DNA]</scope>
    <source>
        <strain evidence="3 4">DJM-731 SS1</strain>
    </source>
</reference>
<dbReference type="InterPro" id="IPR019458">
    <property type="entry name" value="Est1-like_N"/>
</dbReference>
<sequence length="750" mass="83031">MALPADSDPSTVLREAKGLALDLKKSLKSTPPWDRAVELQRQRLRDHYVQLIFQDLRADMAQQHLWSETSHAIIDVYRARIQQIESAIGADRAELRGNLRRSAHGPVELRKVSQSFRTFLLQEEKFWRQFSLRLVSSYGLMEVLSILAQVGISEEPVLDDDVNQPDLNSSRAMVTDEKRIDKIDMLQRSIIYLGDLSRYRDLNEAQSNSKRTKGRNGIDSMERKISRDFTTSEAYYQAAIVLAPNNGTPFNQLAILATYQSNSFDALYYYYRAACTTQPFGTVSENLERLLSKAIQTYRRAQTDEESRPPMEDHTNAVDALKQDVVILHGLWARNSRSTSAKLCHSIENRFHSLIVERTLPPEVLVRLLLMDFAVLWRTENSKVSTREPSDGGAPVESSSSTWPILCHILDLISDLFTIAQDEVSQADVQASPVLRISAILRRVLPALRLASKWMCSRFASSEWDQPPSSDLAARLTIFWASYVAFLNVMSCSFPLSDLPKPNQILEEDFTPIGFLPMLARDAVPHISAPAAAAKYHPNEEHLIRIADLLWDGITLAQAEATPLTPSDLLFGSNDPSAKWTPKLDEKPKRTGVAYVAGQADPVVLSEKDDDVSTTTSDDPVNMAMRVGLGLSSLTDAEEEEEDVVLFPRAPVENHAVELSGPTAQDLLLQVLGLPEPATPKGTPRAVTAGVAVSVKSSPRVSQPAILFGPNIWSGPGFAPQQGVQQSAISLYGPYRSGPGGVDQTFGGTS</sequence>
<evidence type="ECO:0000313" key="3">
    <source>
        <dbReference type="EMBL" id="EJU01610.1"/>
    </source>
</evidence>
<dbReference type="InterPro" id="IPR011990">
    <property type="entry name" value="TPR-like_helical_dom_sf"/>
</dbReference>
<dbReference type="InterPro" id="IPR018834">
    <property type="entry name" value="DNA/RNA-bd_Est1-type"/>
</dbReference>
<proteinExistence type="predicted"/>
<dbReference type="Pfam" id="PF10373">
    <property type="entry name" value="EST1_DNA_bind"/>
    <property type="match status" value="1"/>
</dbReference>
<evidence type="ECO:0008006" key="5">
    <source>
        <dbReference type="Google" id="ProtNLM"/>
    </source>
</evidence>
<feature type="domain" description="DNA/RNA-binding" evidence="1">
    <location>
        <begin position="232"/>
        <end position="518"/>
    </location>
</feature>
<dbReference type="OMA" id="WIQLIVR"/>
<evidence type="ECO:0000259" key="1">
    <source>
        <dbReference type="Pfam" id="PF10373"/>
    </source>
</evidence>
<dbReference type="PANTHER" id="PTHR15696:SF36">
    <property type="entry name" value="NONSENSE-MEDIATED MRNA DECAY FACTOR"/>
    <property type="match status" value="1"/>
</dbReference>
<protein>
    <recommendedName>
        <fullName evidence="5">Protein SMG7</fullName>
    </recommendedName>
</protein>
<organism evidence="3 4">
    <name type="scientific">Dacryopinax primogenitus (strain DJM 731)</name>
    <name type="common">Brown rot fungus</name>
    <dbReference type="NCBI Taxonomy" id="1858805"/>
    <lineage>
        <taxon>Eukaryota</taxon>
        <taxon>Fungi</taxon>
        <taxon>Dikarya</taxon>
        <taxon>Basidiomycota</taxon>
        <taxon>Agaricomycotina</taxon>
        <taxon>Dacrymycetes</taxon>
        <taxon>Dacrymycetales</taxon>
        <taxon>Dacrymycetaceae</taxon>
        <taxon>Dacryopinax</taxon>
    </lineage>
</organism>
<evidence type="ECO:0000313" key="4">
    <source>
        <dbReference type="Proteomes" id="UP000030653"/>
    </source>
</evidence>
<dbReference type="PANTHER" id="PTHR15696">
    <property type="entry name" value="SMG-7 SUPPRESSOR WITH MORPHOLOGICAL EFFECT ON GENITALIA PROTEIN 7"/>
    <property type="match status" value="1"/>
</dbReference>
<dbReference type="HOGENOM" id="CLU_011778_1_0_1"/>
<dbReference type="Pfam" id="PF10374">
    <property type="entry name" value="EST1"/>
    <property type="match status" value="1"/>
</dbReference>
<dbReference type="InterPro" id="IPR045153">
    <property type="entry name" value="Est1/Ebs1-like"/>
</dbReference>
<gene>
    <name evidence="3" type="ORF">DACRYDRAFT_89295</name>
</gene>
<name>M5G0E3_DACPD</name>
<dbReference type="GeneID" id="63691967"/>
<accession>M5G0E3</accession>
<dbReference type="Proteomes" id="UP000030653">
    <property type="component" value="Unassembled WGS sequence"/>
</dbReference>
<dbReference type="SUPFAM" id="SSF48452">
    <property type="entry name" value="TPR-like"/>
    <property type="match status" value="1"/>
</dbReference>
<dbReference type="Gene3D" id="1.25.40.10">
    <property type="entry name" value="Tetratricopeptide repeat domain"/>
    <property type="match status" value="1"/>
</dbReference>
<dbReference type="STRING" id="1858805.M5G0E3"/>
<dbReference type="EMBL" id="JH795864">
    <property type="protein sequence ID" value="EJU01610.1"/>
    <property type="molecule type" value="Genomic_DNA"/>
</dbReference>
<dbReference type="OrthoDB" id="69928at2759"/>
<dbReference type="RefSeq" id="XP_040628507.1">
    <property type="nucleotide sequence ID" value="XM_040776905.1"/>
</dbReference>